<dbReference type="SUPFAM" id="SSF51679">
    <property type="entry name" value="Bacterial luciferase-like"/>
    <property type="match status" value="1"/>
</dbReference>
<reference evidence="6" key="1">
    <citation type="submission" date="2018-05" db="EMBL/GenBank/DDBJ databases">
        <authorList>
            <person name="Lanie J.A."/>
            <person name="Ng W.-L."/>
            <person name="Kazmierczak K.M."/>
            <person name="Andrzejewski T.M."/>
            <person name="Davidsen T.M."/>
            <person name="Wayne K.J."/>
            <person name="Tettelin H."/>
            <person name="Glass J.I."/>
            <person name="Rusch D."/>
            <person name="Podicherti R."/>
            <person name="Tsui H.-C.T."/>
            <person name="Winkler M.E."/>
        </authorList>
    </citation>
    <scope>NUCLEOTIDE SEQUENCE</scope>
</reference>
<protein>
    <recommendedName>
        <fullName evidence="5">Luciferase-like domain-containing protein</fullName>
    </recommendedName>
</protein>
<evidence type="ECO:0000259" key="5">
    <source>
        <dbReference type="Pfam" id="PF00296"/>
    </source>
</evidence>
<feature type="domain" description="Luciferase-like" evidence="5">
    <location>
        <begin position="22"/>
        <end position="222"/>
    </location>
</feature>
<dbReference type="AlphaFoldDB" id="A0A381WSM5"/>
<evidence type="ECO:0000256" key="1">
    <source>
        <dbReference type="ARBA" id="ARBA00022630"/>
    </source>
</evidence>
<dbReference type="InterPro" id="IPR050172">
    <property type="entry name" value="SsuD_RutA_monooxygenase"/>
</dbReference>
<sequence length="314" mass="34491">MSIQAGVGLSTYPFSSTDGFWKWIQMCEEGDVDSVWQTDTLVSKEPMLECMTTMAAIAGATNKLKFGMNVASVALRNPLVLAKQCATIDVLSNGRILPAFGIGSTFSADWRSTGTPTKRRGKRTDEGLEIISRLWRGETVKMDGEFFQYDGVRISPLPVQKNIPLWIGGSSDAAVRRTIKYGTGWQASFENPDQAGVTVAKIKQGMRDAGRDFEEDHFGTGINFRFGKWEDDVVVRTAERFERVGGRNSRESFAVGGADEIISKVRAFALAGLPKLILRPLASDDKDTIHQTQLMINEVQPAVAAMNTELQAAE</sequence>
<evidence type="ECO:0000313" key="6">
    <source>
        <dbReference type="EMBL" id="SVA55494.1"/>
    </source>
</evidence>
<dbReference type="EMBL" id="UINC01012751">
    <property type="protein sequence ID" value="SVA55494.1"/>
    <property type="molecule type" value="Genomic_DNA"/>
</dbReference>
<keyword evidence="3" id="KW-0560">Oxidoreductase</keyword>
<keyword evidence="4" id="KW-0503">Monooxygenase</keyword>
<dbReference type="GO" id="GO:0008726">
    <property type="term" value="F:alkanesulfonate monooxygenase activity"/>
    <property type="evidence" value="ECO:0007669"/>
    <property type="project" value="TreeGrafter"/>
</dbReference>
<evidence type="ECO:0000256" key="4">
    <source>
        <dbReference type="ARBA" id="ARBA00023033"/>
    </source>
</evidence>
<dbReference type="PANTHER" id="PTHR42847:SF4">
    <property type="entry name" value="ALKANESULFONATE MONOOXYGENASE-RELATED"/>
    <property type="match status" value="1"/>
</dbReference>
<proteinExistence type="predicted"/>
<gene>
    <name evidence="6" type="ORF">METZ01_LOCUS108348</name>
</gene>
<dbReference type="InterPro" id="IPR011251">
    <property type="entry name" value="Luciferase-like_dom"/>
</dbReference>
<dbReference type="Pfam" id="PF00296">
    <property type="entry name" value="Bac_luciferase"/>
    <property type="match status" value="1"/>
</dbReference>
<keyword evidence="1" id="KW-0285">Flavoprotein</keyword>
<dbReference type="InterPro" id="IPR036661">
    <property type="entry name" value="Luciferase-like_sf"/>
</dbReference>
<dbReference type="GO" id="GO:0046306">
    <property type="term" value="P:alkanesulfonate catabolic process"/>
    <property type="evidence" value="ECO:0007669"/>
    <property type="project" value="TreeGrafter"/>
</dbReference>
<name>A0A381WSM5_9ZZZZ</name>
<accession>A0A381WSM5</accession>
<evidence type="ECO:0000256" key="3">
    <source>
        <dbReference type="ARBA" id="ARBA00023002"/>
    </source>
</evidence>
<dbReference type="Gene3D" id="3.20.20.30">
    <property type="entry name" value="Luciferase-like domain"/>
    <property type="match status" value="1"/>
</dbReference>
<keyword evidence="2" id="KW-0288">FMN</keyword>
<dbReference type="PANTHER" id="PTHR42847">
    <property type="entry name" value="ALKANESULFONATE MONOOXYGENASE"/>
    <property type="match status" value="1"/>
</dbReference>
<evidence type="ECO:0000256" key="2">
    <source>
        <dbReference type="ARBA" id="ARBA00022643"/>
    </source>
</evidence>
<organism evidence="6">
    <name type="scientific">marine metagenome</name>
    <dbReference type="NCBI Taxonomy" id="408172"/>
    <lineage>
        <taxon>unclassified sequences</taxon>
        <taxon>metagenomes</taxon>
        <taxon>ecological metagenomes</taxon>
    </lineage>
</organism>